<organism evidence="6 7">
    <name type="scientific">Xenoophorus captivus</name>
    <dbReference type="NCBI Taxonomy" id="1517983"/>
    <lineage>
        <taxon>Eukaryota</taxon>
        <taxon>Metazoa</taxon>
        <taxon>Chordata</taxon>
        <taxon>Craniata</taxon>
        <taxon>Vertebrata</taxon>
        <taxon>Euteleostomi</taxon>
        <taxon>Actinopterygii</taxon>
        <taxon>Neopterygii</taxon>
        <taxon>Teleostei</taxon>
        <taxon>Neoteleostei</taxon>
        <taxon>Acanthomorphata</taxon>
        <taxon>Ovalentaria</taxon>
        <taxon>Atherinomorphae</taxon>
        <taxon>Cyprinodontiformes</taxon>
        <taxon>Goodeidae</taxon>
        <taxon>Xenoophorus</taxon>
    </lineage>
</organism>
<evidence type="ECO:0000256" key="2">
    <source>
        <dbReference type="ARBA" id="ARBA00022553"/>
    </source>
</evidence>
<dbReference type="Gene3D" id="2.30.30.40">
    <property type="entry name" value="SH3 Domains"/>
    <property type="match status" value="1"/>
</dbReference>
<evidence type="ECO:0000256" key="1">
    <source>
        <dbReference type="ARBA" id="ARBA00022443"/>
    </source>
</evidence>
<dbReference type="PANTHER" id="PTHR12301:SF3">
    <property type="entry name" value="SAM AND SH3 DOMAIN-CONTAINING PROTEIN 1"/>
    <property type="match status" value="1"/>
</dbReference>
<evidence type="ECO:0000313" key="6">
    <source>
        <dbReference type="EMBL" id="MEQ2202544.1"/>
    </source>
</evidence>
<evidence type="ECO:0000256" key="3">
    <source>
        <dbReference type="PROSITE-ProRule" id="PRU00192"/>
    </source>
</evidence>
<keyword evidence="1 3" id="KW-0728">SH3 domain</keyword>
<dbReference type="InterPro" id="IPR035720">
    <property type="entry name" value="SASH1_SH3"/>
</dbReference>
<protein>
    <submittedName>
        <fullName evidence="6">SAM and SH3 domain-containing protein 1</fullName>
    </submittedName>
</protein>
<accession>A0ABV0R3F2</accession>
<dbReference type="Pfam" id="PF12485">
    <property type="entry name" value="SPIDER"/>
    <property type="match status" value="1"/>
</dbReference>
<feature type="region of interest" description="Disordered" evidence="4">
    <location>
        <begin position="1"/>
        <end position="95"/>
    </location>
</feature>
<feature type="compositionally biased region" description="Basic and acidic residues" evidence="4">
    <location>
        <begin position="240"/>
        <end position="253"/>
    </location>
</feature>
<feature type="compositionally biased region" description="Low complexity" evidence="4">
    <location>
        <begin position="45"/>
        <end position="67"/>
    </location>
</feature>
<dbReference type="SUPFAM" id="SSF50044">
    <property type="entry name" value="SH3-domain"/>
    <property type="match status" value="1"/>
</dbReference>
<feature type="compositionally biased region" description="Polar residues" evidence="4">
    <location>
        <begin position="11"/>
        <end position="34"/>
    </location>
</feature>
<evidence type="ECO:0000313" key="7">
    <source>
        <dbReference type="Proteomes" id="UP001434883"/>
    </source>
</evidence>
<name>A0ABV0R3F2_9TELE</name>
<dbReference type="SUPFAM" id="SSF47769">
    <property type="entry name" value="SAM/Pointed domain"/>
    <property type="match status" value="1"/>
</dbReference>
<dbReference type="InterPro" id="IPR036028">
    <property type="entry name" value="SH3-like_dom_sf"/>
</dbReference>
<reference evidence="6 7" key="1">
    <citation type="submission" date="2021-06" db="EMBL/GenBank/DDBJ databases">
        <authorList>
            <person name="Palmer J.M."/>
        </authorList>
    </citation>
    <scope>NUCLEOTIDE SEQUENCE [LARGE SCALE GENOMIC DNA]</scope>
    <source>
        <strain evidence="6 7">XC_2019</strain>
        <tissue evidence="6">Muscle</tissue>
    </source>
</reference>
<dbReference type="PROSITE" id="PS50002">
    <property type="entry name" value="SH3"/>
    <property type="match status" value="1"/>
</dbReference>
<feature type="non-terminal residue" evidence="6">
    <location>
        <position position="1"/>
    </location>
</feature>
<evidence type="ECO:0000256" key="4">
    <source>
        <dbReference type="SAM" id="MobiDB-lite"/>
    </source>
</evidence>
<sequence>RACSFGGFDLTSRSVQTSSPDRVASCSHSPQTDSDSLEKPKLKPGGSVESLRSSLSGQSSMSKSAGGQTVGTTDSSNSNRESVKSEDGEEDELPYHGPFCGRALVHTDFTPSPYDTDSLKLKCGDVIDIISKPPMGTWMGMLNGKVGTFKFIYVDVLNKEVKPKKTRRRRKARHPKPSSVEELLERINLKLLEEEDLDELNITDPQHRAVLLTAVELLQEYEGSSDPERSSQSGSSQEKLFLDRRGVLGDSPRDSGCYESNENLENGNDSLTRL</sequence>
<evidence type="ECO:0000259" key="5">
    <source>
        <dbReference type="PROSITE" id="PS50002"/>
    </source>
</evidence>
<dbReference type="Proteomes" id="UP001434883">
    <property type="component" value="Unassembled WGS sequence"/>
</dbReference>
<dbReference type="InterPro" id="IPR051725">
    <property type="entry name" value="SAM-SH3_domain_protein"/>
</dbReference>
<feature type="compositionally biased region" description="Polar residues" evidence="4">
    <location>
        <begin position="258"/>
        <end position="274"/>
    </location>
</feature>
<dbReference type="EMBL" id="JAHRIN010033774">
    <property type="protein sequence ID" value="MEQ2202544.1"/>
    <property type="molecule type" value="Genomic_DNA"/>
</dbReference>
<feature type="domain" description="SH3" evidence="5">
    <location>
        <begin position="98"/>
        <end position="159"/>
    </location>
</feature>
<keyword evidence="7" id="KW-1185">Reference proteome</keyword>
<dbReference type="CDD" id="cd11967">
    <property type="entry name" value="SH3_SASH1"/>
    <property type="match status" value="1"/>
</dbReference>
<proteinExistence type="predicted"/>
<dbReference type="InterPro" id="IPR013761">
    <property type="entry name" value="SAM/pointed_sf"/>
</dbReference>
<dbReference type="InterPro" id="IPR001452">
    <property type="entry name" value="SH3_domain"/>
</dbReference>
<dbReference type="InterPro" id="IPR021090">
    <property type="entry name" value="SPIDER"/>
</dbReference>
<comment type="caution">
    <text evidence="6">The sequence shown here is derived from an EMBL/GenBank/DDBJ whole genome shotgun (WGS) entry which is preliminary data.</text>
</comment>
<keyword evidence="2" id="KW-0597">Phosphoprotein</keyword>
<gene>
    <name evidence="6" type="primary">SASH1</name>
    <name evidence="6" type="ORF">XENOCAPTIV_005978</name>
</gene>
<dbReference type="PANTHER" id="PTHR12301">
    <property type="entry name" value="SAM-DOMAIN, SH3 AND NUCLEAR LOCALIZATION SIGNALS PROTEIN RELATED"/>
    <property type="match status" value="1"/>
</dbReference>
<dbReference type="Gene3D" id="1.10.150.50">
    <property type="entry name" value="Transcription Factor, Ets-1"/>
    <property type="match status" value="1"/>
</dbReference>
<feature type="region of interest" description="Disordered" evidence="4">
    <location>
        <begin position="221"/>
        <end position="274"/>
    </location>
</feature>
<feature type="compositionally biased region" description="Polar residues" evidence="4">
    <location>
        <begin position="70"/>
        <end position="80"/>
    </location>
</feature>